<dbReference type="EMBL" id="CAVLEF010000009">
    <property type="protein sequence ID" value="CAK1547545.1"/>
    <property type="molecule type" value="Genomic_DNA"/>
</dbReference>
<keyword evidence="2" id="KW-1185">Reference proteome</keyword>
<sequence length="77" mass="8760">MGVTTGLEQVWRWATGKPLARMTCYRTPLFYSDGKQCDDHRFFTRFTIDHSVKFDGHPEVFSEAGRIGAAASDQRFG</sequence>
<proteinExistence type="predicted"/>
<gene>
    <name evidence="1" type="ORF">LNINA_LOCUS7013</name>
</gene>
<dbReference type="AlphaFoldDB" id="A0AAV1JG92"/>
<comment type="caution">
    <text evidence="1">The sequence shown here is derived from an EMBL/GenBank/DDBJ whole genome shotgun (WGS) entry which is preliminary data.</text>
</comment>
<dbReference type="Proteomes" id="UP001497472">
    <property type="component" value="Unassembled WGS sequence"/>
</dbReference>
<organism evidence="1 2">
    <name type="scientific">Leptosia nina</name>
    <dbReference type="NCBI Taxonomy" id="320188"/>
    <lineage>
        <taxon>Eukaryota</taxon>
        <taxon>Metazoa</taxon>
        <taxon>Ecdysozoa</taxon>
        <taxon>Arthropoda</taxon>
        <taxon>Hexapoda</taxon>
        <taxon>Insecta</taxon>
        <taxon>Pterygota</taxon>
        <taxon>Neoptera</taxon>
        <taxon>Endopterygota</taxon>
        <taxon>Lepidoptera</taxon>
        <taxon>Glossata</taxon>
        <taxon>Ditrysia</taxon>
        <taxon>Papilionoidea</taxon>
        <taxon>Pieridae</taxon>
        <taxon>Pierinae</taxon>
        <taxon>Leptosia</taxon>
    </lineage>
</organism>
<reference evidence="1 2" key="1">
    <citation type="submission" date="2023-11" db="EMBL/GenBank/DDBJ databases">
        <authorList>
            <person name="Okamura Y."/>
        </authorList>
    </citation>
    <scope>NUCLEOTIDE SEQUENCE [LARGE SCALE GENOMIC DNA]</scope>
</reference>
<evidence type="ECO:0000313" key="1">
    <source>
        <dbReference type="EMBL" id="CAK1547545.1"/>
    </source>
</evidence>
<name>A0AAV1JG92_9NEOP</name>
<protein>
    <submittedName>
        <fullName evidence="1">Uncharacterized protein</fullName>
    </submittedName>
</protein>
<accession>A0AAV1JG92</accession>
<evidence type="ECO:0000313" key="2">
    <source>
        <dbReference type="Proteomes" id="UP001497472"/>
    </source>
</evidence>